<dbReference type="PROSITE" id="PS50801">
    <property type="entry name" value="STAS"/>
    <property type="match status" value="1"/>
</dbReference>
<feature type="transmembrane region" description="Helical" evidence="5">
    <location>
        <begin position="132"/>
        <end position="156"/>
    </location>
</feature>
<evidence type="ECO:0000256" key="4">
    <source>
        <dbReference type="ARBA" id="ARBA00023136"/>
    </source>
</evidence>
<feature type="transmembrane region" description="Helical" evidence="5">
    <location>
        <begin position="399"/>
        <end position="430"/>
    </location>
</feature>
<feature type="transmembrane region" description="Helical" evidence="5">
    <location>
        <begin position="20"/>
        <end position="44"/>
    </location>
</feature>
<feature type="transmembrane region" description="Helical" evidence="5">
    <location>
        <begin position="97"/>
        <end position="120"/>
    </location>
</feature>
<evidence type="ECO:0000313" key="8">
    <source>
        <dbReference type="Proteomes" id="UP000886602"/>
    </source>
</evidence>
<dbReference type="GO" id="GO:0016020">
    <property type="term" value="C:membrane"/>
    <property type="evidence" value="ECO:0007669"/>
    <property type="project" value="UniProtKB-SubCell"/>
</dbReference>
<evidence type="ECO:0000256" key="5">
    <source>
        <dbReference type="SAM" id="Phobius"/>
    </source>
</evidence>
<dbReference type="AlphaFoldDB" id="A0A9D7I7Z9"/>
<accession>A0A9D7I7Z9</accession>
<dbReference type="InterPro" id="IPR001902">
    <property type="entry name" value="SLC26A/SulP_fam"/>
</dbReference>
<feature type="domain" description="STAS" evidence="6">
    <location>
        <begin position="453"/>
        <end position="542"/>
    </location>
</feature>
<comment type="caution">
    <text evidence="7">The sequence shown here is derived from an EMBL/GenBank/DDBJ whole genome shotgun (WGS) entry which is preliminary data.</text>
</comment>
<dbReference type="InterPro" id="IPR036513">
    <property type="entry name" value="STAS_dom_sf"/>
</dbReference>
<feature type="transmembrane region" description="Helical" evidence="5">
    <location>
        <begin position="367"/>
        <end position="387"/>
    </location>
</feature>
<dbReference type="CDD" id="cd07042">
    <property type="entry name" value="STAS_SulP_like_sulfate_transporter"/>
    <property type="match status" value="1"/>
</dbReference>
<evidence type="ECO:0000313" key="7">
    <source>
        <dbReference type="EMBL" id="MBK7422612.1"/>
    </source>
</evidence>
<dbReference type="Proteomes" id="UP000886602">
    <property type="component" value="Unassembled WGS sequence"/>
</dbReference>
<dbReference type="PANTHER" id="PTHR11814">
    <property type="entry name" value="SULFATE TRANSPORTER"/>
    <property type="match status" value="1"/>
</dbReference>
<evidence type="ECO:0000256" key="1">
    <source>
        <dbReference type="ARBA" id="ARBA00004141"/>
    </source>
</evidence>
<keyword evidence="4 5" id="KW-0472">Membrane</keyword>
<dbReference type="InterPro" id="IPR011547">
    <property type="entry name" value="SLC26A/SulP_dom"/>
</dbReference>
<dbReference type="SUPFAM" id="SSF52091">
    <property type="entry name" value="SpoIIaa-like"/>
    <property type="match status" value="1"/>
</dbReference>
<dbReference type="NCBIfam" id="TIGR00815">
    <property type="entry name" value="sulP"/>
    <property type="match status" value="1"/>
</dbReference>
<organism evidence="7 8">
    <name type="scientific">Candidatus Propionivibrio dominans</name>
    <dbReference type="NCBI Taxonomy" id="2954373"/>
    <lineage>
        <taxon>Bacteria</taxon>
        <taxon>Pseudomonadati</taxon>
        <taxon>Pseudomonadota</taxon>
        <taxon>Betaproteobacteria</taxon>
        <taxon>Rhodocyclales</taxon>
        <taxon>Rhodocyclaceae</taxon>
        <taxon>Propionivibrio</taxon>
    </lineage>
</organism>
<protein>
    <submittedName>
        <fullName evidence="7">Sulfate permease</fullName>
    </submittedName>
</protein>
<dbReference type="Gene3D" id="3.30.750.24">
    <property type="entry name" value="STAS domain"/>
    <property type="match status" value="1"/>
</dbReference>
<evidence type="ECO:0000256" key="2">
    <source>
        <dbReference type="ARBA" id="ARBA00022692"/>
    </source>
</evidence>
<dbReference type="EMBL" id="JADJNC010000008">
    <property type="protein sequence ID" value="MBK7422612.1"/>
    <property type="molecule type" value="Genomic_DNA"/>
</dbReference>
<comment type="subcellular location">
    <subcellularLocation>
        <location evidence="1">Membrane</location>
        <topology evidence="1">Multi-pass membrane protein</topology>
    </subcellularLocation>
</comment>
<keyword evidence="2 5" id="KW-0812">Transmembrane</keyword>
<keyword evidence="3 5" id="KW-1133">Transmembrane helix</keyword>
<gene>
    <name evidence="7" type="primary">sulP</name>
    <name evidence="7" type="ORF">IPJ48_05680</name>
</gene>
<dbReference type="Pfam" id="PF01740">
    <property type="entry name" value="STAS"/>
    <property type="match status" value="1"/>
</dbReference>
<feature type="transmembrane region" description="Helical" evidence="5">
    <location>
        <begin position="176"/>
        <end position="194"/>
    </location>
</feature>
<feature type="transmembrane region" description="Helical" evidence="5">
    <location>
        <begin position="271"/>
        <end position="293"/>
    </location>
</feature>
<sequence length="579" mass="61201">MNALRQLLPRWIKAYPRTQFTGDLLAGLIVTVLVIPQSLAYALLAGLPPQAGLYVSIFPVIAYALLGSSMTQAVGPVAITAIMTFTVLSPLETPGSPHYIALAASLSLLSGALILAFGLLRLGFLSQLLSRPVISGFISGSAVLIVISQFKLLLGVNASGATTWQLIYSLYENVSQARPITMLIGGVALLVLYSSRMWMPKALGRIGLSRQKAVILARLMPLLVVVAATLMVVEFDLDRTQGVAVVGRVQEGLASFTFFIPSLDSLKLLTVPAMILALIGMVQNITMAQALAIKRRERVDANSELVGLGTANIVAAFYGGMPVGGGLSRSAINVAAGAQSPLASIVSAIAMLCIVAAGTHWFSRLPLAVLAASIVIAAIGLIDIKAFRQAWSYDRADALALLGTGLGVLVLGLELGIALGIGLSLATLLLRASTPHIAVIGRIAGTEHFRNVDRHGVETIPGVLFLRIDESLFFGNLNAVESRLGTELEKAADLRDVVLIMSGVNRVDTTAMEVLSDINRDLASRNIRLHLAEVKGPVQDRLIYSPLWKALSGDVHLSANCAFEVLRPLASVPAPGPPD</sequence>
<feature type="transmembrane region" description="Helical" evidence="5">
    <location>
        <begin position="215"/>
        <end position="233"/>
    </location>
</feature>
<name>A0A9D7I7Z9_9RHOO</name>
<proteinExistence type="predicted"/>
<evidence type="ECO:0000256" key="3">
    <source>
        <dbReference type="ARBA" id="ARBA00022989"/>
    </source>
</evidence>
<feature type="transmembrane region" description="Helical" evidence="5">
    <location>
        <begin position="341"/>
        <end position="362"/>
    </location>
</feature>
<feature type="transmembrane region" description="Helical" evidence="5">
    <location>
        <begin position="305"/>
        <end position="321"/>
    </location>
</feature>
<evidence type="ECO:0000259" key="6">
    <source>
        <dbReference type="PROSITE" id="PS50801"/>
    </source>
</evidence>
<feature type="transmembrane region" description="Helical" evidence="5">
    <location>
        <begin position="50"/>
        <end position="66"/>
    </location>
</feature>
<dbReference type="InterPro" id="IPR002645">
    <property type="entry name" value="STAS_dom"/>
</dbReference>
<reference evidence="7" key="1">
    <citation type="submission" date="2020-10" db="EMBL/GenBank/DDBJ databases">
        <title>Connecting structure to function with the recovery of over 1000 high-quality activated sludge metagenome-assembled genomes encoding full-length rRNA genes using long-read sequencing.</title>
        <authorList>
            <person name="Singleton C.M."/>
            <person name="Petriglieri F."/>
            <person name="Kristensen J.M."/>
            <person name="Kirkegaard R.H."/>
            <person name="Michaelsen T.Y."/>
            <person name="Andersen M.H."/>
            <person name="Karst S.M."/>
            <person name="Dueholm M.S."/>
            <person name="Nielsen P.H."/>
            <person name="Albertsen M."/>
        </authorList>
    </citation>
    <scope>NUCLEOTIDE SEQUENCE</scope>
    <source>
        <strain evidence="7">EsbW_18-Q3-R4-48_MAXAC.044</strain>
    </source>
</reference>
<feature type="transmembrane region" description="Helical" evidence="5">
    <location>
        <begin position="73"/>
        <end position="91"/>
    </location>
</feature>
<dbReference type="GO" id="GO:0055085">
    <property type="term" value="P:transmembrane transport"/>
    <property type="evidence" value="ECO:0007669"/>
    <property type="project" value="InterPro"/>
</dbReference>
<dbReference type="Pfam" id="PF00916">
    <property type="entry name" value="Sulfate_transp"/>
    <property type="match status" value="1"/>
</dbReference>